<accession>A0A0C4Y9Y2</accession>
<gene>
    <name evidence="2" type="ORF">RR42_m1667</name>
</gene>
<name>A0A0C4Y9Y2_9BURK</name>
<dbReference type="KEGG" id="cbw:RR42_m1667"/>
<dbReference type="GO" id="GO:0005509">
    <property type="term" value="F:calcium ion binding"/>
    <property type="evidence" value="ECO:0007669"/>
    <property type="project" value="InterPro"/>
</dbReference>
<dbReference type="STRING" id="68895.RR42_m1667"/>
<evidence type="ECO:0000313" key="2">
    <source>
        <dbReference type="EMBL" id="AJG19064.1"/>
    </source>
</evidence>
<evidence type="ECO:0000259" key="1">
    <source>
        <dbReference type="PROSITE" id="PS50222"/>
    </source>
</evidence>
<dbReference type="InterPro" id="IPR036269">
    <property type="entry name" value="Rho_N_sf"/>
</dbReference>
<dbReference type="AlphaFoldDB" id="A0A0C4Y9Y2"/>
<dbReference type="PROSITE" id="PS50222">
    <property type="entry name" value="EF_HAND_2"/>
    <property type="match status" value="1"/>
</dbReference>
<dbReference type="EMBL" id="CP010536">
    <property type="protein sequence ID" value="AJG19064.1"/>
    <property type="molecule type" value="Genomic_DNA"/>
</dbReference>
<keyword evidence="3" id="KW-1185">Reference proteome</keyword>
<dbReference type="Gene3D" id="1.10.720.30">
    <property type="entry name" value="SAP domain"/>
    <property type="match status" value="1"/>
</dbReference>
<feature type="domain" description="EF-hand" evidence="1">
    <location>
        <begin position="81"/>
        <end position="116"/>
    </location>
</feature>
<dbReference type="Proteomes" id="UP000031843">
    <property type="component" value="Chromosome main"/>
</dbReference>
<protein>
    <recommendedName>
        <fullName evidence="1">EF-hand domain-containing protein</fullName>
    </recommendedName>
</protein>
<organism evidence="2 3">
    <name type="scientific">Cupriavidus basilensis</name>
    <dbReference type="NCBI Taxonomy" id="68895"/>
    <lineage>
        <taxon>Bacteria</taxon>
        <taxon>Pseudomonadati</taxon>
        <taxon>Pseudomonadota</taxon>
        <taxon>Betaproteobacteria</taxon>
        <taxon>Burkholderiales</taxon>
        <taxon>Burkholderiaceae</taxon>
        <taxon>Cupriavidus</taxon>
    </lineage>
</organism>
<reference evidence="2 3" key="1">
    <citation type="journal article" date="2015" name="Genome Announc.">
        <title>Complete Genome Sequence of Cupriavidus basilensis 4G11, Isolated from the Oak Ridge Field Research Center Site.</title>
        <authorList>
            <person name="Ray J."/>
            <person name="Waters R.J."/>
            <person name="Skerker J.M."/>
            <person name="Kuehl J.V."/>
            <person name="Price M.N."/>
            <person name="Huang J."/>
            <person name="Chakraborty R."/>
            <person name="Arkin A.P."/>
            <person name="Deutschbauer A."/>
        </authorList>
    </citation>
    <scope>NUCLEOTIDE SEQUENCE [LARGE SCALE GENOMIC DNA]</scope>
    <source>
        <strain evidence="2">4G11</strain>
    </source>
</reference>
<dbReference type="InterPro" id="IPR002048">
    <property type="entry name" value="EF_hand_dom"/>
</dbReference>
<proteinExistence type="predicted"/>
<sequence length="136" mass="14654">MQCETVKVVSPVSEGNPLGFIVINKSDLTDEHELFDEDGRRPVATRADLDAALASLPGEYTDAEYVVTQMRAYFGGLFTADDESHVRSLVKSKDKSQSGALNVEQLKAALTEKAIEIPDGAKKADLQALLDASNQG</sequence>
<dbReference type="SUPFAM" id="SSF68912">
    <property type="entry name" value="Rho N-terminal domain-like"/>
    <property type="match status" value="1"/>
</dbReference>
<dbReference type="RefSeq" id="WP_043345566.1">
    <property type="nucleotide sequence ID" value="NZ_CP010536.1"/>
</dbReference>
<evidence type="ECO:0000313" key="3">
    <source>
        <dbReference type="Proteomes" id="UP000031843"/>
    </source>
</evidence>
<dbReference type="InterPro" id="IPR036361">
    <property type="entry name" value="SAP_dom_sf"/>
</dbReference>